<evidence type="ECO:0000313" key="3">
    <source>
        <dbReference type="Proteomes" id="UP000028073"/>
    </source>
</evidence>
<dbReference type="AlphaFoldDB" id="A0A081NL41"/>
<gene>
    <name evidence="2" type="ORF">GZ78_03975</name>
</gene>
<reference evidence="2 3" key="1">
    <citation type="submission" date="2014-06" db="EMBL/GenBank/DDBJ databases">
        <title>Whole Genome Sequences of Three Symbiotic Endozoicomonas Bacteria.</title>
        <authorList>
            <person name="Neave M.J."/>
            <person name="Apprill A."/>
            <person name="Voolstra C.R."/>
        </authorList>
    </citation>
    <scope>NUCLEOTIDE SEQUENCE [LARGE SCALE GENOMIC DNA]</scope>
    <source>
        <strain evidence="2 3">DSM 25634</strain>
    </source>
</reference>
<dbReference type="EMBL" id="JOKH01000001">
    <property type="protein sequence ID" value="KEQ19164.1"/>
    <property type="molecule type" value="Genomic_DNA"/>
</dbReference>
<dbReference type="RefSeq" id="WP_034832833.1">
    <property type="nucleotide sequence ID" value="NZ_JOKH01000001.1"/>
</dbReference>
<evidence type="ECO:0000256" key="1">
    <source>
        <dbReference type="SAM" id="MobiDB-lite"/>
    </source>
</evidence>
<dbReference type="STRING" id="1137799.GZ78_03975"/>
<dbReference type="CDD" id="cd22641">
    <property type="entry name" value="C24-like"/>
    <property type="match status" value="1"/>
</dbReference>
<dbReference type="SUPFAM" id="SSF88874">
    <property type="entry name" value="Receptor-binding domain of short tail fibre protein gp12"/>
    <property type="match status" value="1"/>
</dbReference>
<dbReference type="eggNOG" id="COG4675">
    <property type="taxonomic scope" value="Bacteria"/>
</dbReference>
<accession>A0A081NL41</accession>
<feature type="region of interest" description="Disordered" evidence="1">
    <location>
        <begin position="359"/>
        <end position="379"/>
    </location>
</feature>
<dbReference type="OrthoDB" id="6174642at2"/>
<evidence type="ECO:0000313" key="2">
    <source>
        <dbReference type="EMBL" id="KEQ19164.1"/>
    </source>
</evidence>
<feature type="compositionally biased region" description="Low complexity" evidence="1">
    <location>
        <begin position="359"/>
        <end position="378"/>
    </location>
</feature>
<keyword evidence="3" id="KW-1185">Reference proteome</keyword>
<name>A0A081NL41_9GAMM</name>
<dbReference type="Proteomes" id="UP000028073">
    <property type="component" value="Unassembled WGS sequence"/>
</dbReference>
<sequence length="396" mass="40888">MSQTDSFHIPNLAGGPFRALLNQILAALSEQNSGSSEPQSPFSGMVWLDTSSNPPEFKLRNAANNGWVRIFTAETAPTKSQVGLGNVPNYSATSSLSDGSANKVLLAAAGKVLQDNKLDKTAQAYDSARLGNKLANQYVLITGTYSGLRAQATTKSDVGLGNVQNYGITSSLTTNNASLHASAKAVYDLNQNKVDKSVTVNGKPLTGSINLTAVNIGAATPKAVQEAVENALPAGSIILWAGTVAQIPAGYQLCNGSGKTTGGIQIPDLRDRFIVGAGDTYNPADMGGSTNKTTSTGGAHSHSVSVGNTTLSISQIPSHRHAATGNKVGGSLAGGWRYTSLIAGGDARTSSGALYTGYTGSSSSHNHSASSNSTGSHNHTVDVRPPYYALCYIIKL</sequence>
<proteinExistence type="predicted"/>
<organism evidence="2 3">
    <name type="scientific">Endozoicomonas numazuensis</name>
    <dbReference type="NCBI Taxonomy" id="1137799"/>
    <lineage>
        <taxon>Bacteria</taxon>
        <taxon>Pseudomonadati</taxon>
        <taxon>Pseudomonadota</taxon>
        <taxon>Gammaproteobacteria</taxon>
        <taxon>Oceanospirillales</taxon>
        <taxon>Endozoicomonadaceae</taxon>
        <taxon>Endozoicomonas</taxon>
    </lineage>
</organism>
<comment type="caution">
    <text evidence="2">The sequence shown here is derived from an EMBL/GenBank/DDBJ whole genome shotgun (WGS) entry which is preliminary data.</text>
</comment>
<protein>
    <recommendedName>
        <fullName evidence="4">Phage tail collar domain-containing protein</fullName>
    </recommendedName>
</protein>
<evidence type="ECO:0008006" key="4">
    <source>
        <dbReference type="Google" id="ProtNLM"/>
    </source>
</evidence>